<dbReference type="Gene3D" id="3.40.50.720">
    <property type="entry name" value="NAD(P)-binding Rossmann-like Domain"/>
    <property type="match status" value="1"/>
</dbReference>
<dbReference type="Pfam" id="PF01408">
    <property type="entry name" value="GFO_IDH_MocA"/>
    <property type="match status" value="1"/>
</dbReference>
<dbReference type="SUPFAM" id="SSF51735">
    <property type="entry name" value="NAD(P)-binding Rossmann-fold domains"/>
    <property type="match status" value="1"/>
</dbReference>
<feature type="domain" description="GFO/IDH/MocA-like oxidoreductase" evidence="2">
    <location>
        <begin position="155"/>
        <end position="248"/>
    </location>
</feature>
<dbReference type="PANTHER" id="PTHR43054:SF1">
    <property type="entry name" value="SCYLLO-INOSITOL 2-DEHYDROGENASE (NADP(+)) IOLU"/>
    <property type="match status" value="1"/>
</dbReference>
<organism evidence="3 4">
    <name type="scientific">Fictibacillus enclensis</name>
    <dbReference type="NCBI Taxonomy" id="1017270"/>
    <lineage>
        <taxon>Bacteria</taxon>
        <taxon>Bacillati</taxon>
        <taxon>Bacillota</taxon>
        <taxon>Bacilli</taxon>
        <taxon>Bacillales</taxon>
        <taxon>Fictibacillaceae</taxon>
        <taxon>Fictibacillus</taxon>
    </lineage>
</organism>
<gene>
    <name evidence="3" type="ORF">AS030_11265</name>
</gene>
<dbReference type="Gene3D" id="3.30.360.10">
    <property type="entry name" value="Dihydrodipicolinate Reductase, domain 2"/>
    <property type="match status" value="1"/>
</dbReference>
<proteinExistence type="predicted"/>
<evidence type="ECO:0000259" key="1">
    <source>
        <dbReference type="Pfam" id="PF01408"/>
    </source>
</evidence>
<dbReference type="GO" id="GO:0000166">
    <property type="term" value="F:nucleotide binding"/>
    <property type="evidence" value="ECO:0007669"/>
    <property type="project" value="InterPro"/>
</dbReference>
<reference evidence="3 4" key="1">
    <citation type="journal article" date="2014" name="Antonie Van Leeuwenhoek">
        <title>Fictibacillus enclensis sp. nov., isolated from marine sediment.</title>
        <authorList>
            <person name="Dastager S.G."/>
            <person name="Mawlankar R."/>
            <person name="Srinivasan K."/>
            <person name="Tang S.K."/>
            <person name="Lee J.C."/>
            <person name="Ramana V.V."/>
            <person name="Shouche Y.S."/>
        </authorList>
    </citation>
    <scope>NUCLEOTIDE SEQUENCE [LARGE SCALE GENOMIC DNA]</scope>
    <source>
        <strain evidence="3 4">NIO-1003</strain>
    </source>
</reference>
<comment type="caution">
    <text evidence="3">The sequence shown here is derived from an EMBL/GenBank/DDBJ whole genome shotgun (WGS) entry which is preliminary data.</text>
</comment>
<dbReference type="RefSeq" id="WP_061971954.1">
    <property type="nucleotide sequence ID" value="NZ_FMAV01000002.1"/>
</dbReference>
<dbReference type="OrthoDB" id="9815825at2"/>
<protein>
    <submittedName>
        <fullName evidence="3">Oxidoreductase</fullName>
    </submittedName>
</protein>
<evidence type="ECO:0000313" key="3">
    <source>
        <dbReference type="EMBL" id="KSU83157.1"/>
    </source>
</evidence>
<name>A0A0V8J868_9BACL</name>
<feature type="domain" description="Gfo/Idh/MocA-like oxidoreductase N-terminal" evidence="1">
    <location>
        <begin position="2"/>
        <end position="118"/>
    </location>
</feature>
<evidence type="ECO:0000259" key="2">
    <source>
        <dbReference type="Pfam" id="PF22725"/>
    </source>
</evidence>
<accession>A0A0V8J868</accession>
<dbReference type="InterPro" id="IPR000683">
    <property type="entry name" value="Gfo/Idh/MocA-like_OxRdtase_N"/>
</dbReference>
<dbReference type="AlphaFoldDB" id="A0A0V8J868"/>
<dbReference type="Proteomes" id="UP000054099">
    <property type="component" value="Unassembled WGS sequence"/>
</dbReference>
<sequence>MIRFGVIGTNWISDAFLKAAGDLEEFKLNAVYSRTEEKGRKFAGKHGVSTVYTDFNEFASSDLIDAVYVASPNSFHARQVIELMNHGKHVLCEKPLASNADEIKEMIESAKANNVVMMEAMKSTFLPGFKAVRDHLSEIETIRRYVGNYCQYSSRYDAYKEGTILNAFKPEFSNGALMDLGTYCIYPLVVLFGRPKSVKASGIKLETGVDGEGSILLTYDTMEAVITYSKITDSSLPSEIQGEKGSIVIDRIHTPEKVELRYRGGDSRDISVSLEHEPMYYETKEFISLIQQGKLESDINSHDNSLAVMEIMDEVRSQLGVVYPNDRK</sequence>
<dbReference type="InterPro" id="IPR036291">
    <property type="entry name" value="NAD(P)-bd_dom_sf"/>
</dbReference>
<keyword evidence="4" id="KW-1185">Reference proteome</keyword>
<dbReference type="Pfam" id="PF22725">
    <property type="entry name" value="GFO_IDH_MocA_C3"/>
    <property type="match status" value="1"/>
</dbReference>
<dbReference type="PANTHER" id="PTHR43054">
    <property type="match status" value="1"/>
</dbReference>
<evidence type="ECO:0000313" key="4">
    <source>
        <dbReference type="Proteomes" id="UP000054099"/>
    </source>
</evidence>
<dbReference type="SUPFAM" id="SSF55347">
    <property type="entry name" value="Glyceraldehyde-3-phosphate dehydrogenase-like, C-terminal domain"/>
    <property type="match status" value="1"/>
</dbReference>
<dbReference type="InterPro" id="IPR055170">
    <property type="entry name" value="GFO_IDH_MocA-like_dom"/>
</dbReference>
<dbReference type="EMBL" id="LNQN01000002">
    <property type="protein sequence ID" value="KSU83157.1"/>
    <property type="molecule type" value="Genomic_DNA"/>
</dbReference>